<proteinExistence type="predicted"/>
<dbReference type="InterPro" id="IPR051677">
    <property type="entry name" value="AfsR-DnrI-RedD_regulator"/>
</dbReference>
<organism evidence="2 3">
    <name type="scientific">Deinococcus aquiradiocola</name>
    <dbReference type="NCBI Taxonomy" id="393059"/>
    <lineage>
        <taxon>Bacteria</taxon>
        <taxon>Thermotogati</taxon>
        <taxon>Deinococcota</taxon>
        <taxon>Deinococci</taxon>
        <taxon>Deinococcales</taxon>
        <taxon>Deinococcaceae</taxon>
        <taxon>Deinococcus</taxon>
    </lineage>
</organism>
<evidence type="ECO:0000259" key="1">
    <source>
        <dbReference type="SMART" id="SM01043"/>
    </source>
</evidence>
<dbReference type="EMBL" id="BMOE01000003">
    <property type="protein sequence ID" value="GGJ68763.1"/>
    <property type="molecule type" value="Genomic_DNA"/>
</dbReference>
<dbReference type="Gene3D" id="1.25.40.10">
    <property type="entry name" value="Tetratricopeptide repeat domain"/>
    <property type="match status" value="2"/>
</dbReference>
<dbReference type="Gene3D" id="1.10.10.10">
    <property type="entry name" value="Winged helix-like DNA-binding domain superfamily/Winged helix DNA-binding domain"/>
    <property type="match status" value="1"/>
</dbReference>
<gene>
    <name evidence="2" type="ORF">GCM10008939_11560</name>
</gene>
<dbReference type="InterPro" id="IPR011990">
    <property type="entry name" value="TPR-like_helical_dom_sf"/>
</dbReference>
<dbReference type="RefSeq" id="WP_188961341.1">
    <property type="nucleotide sequence ID" value="NZ_BMOE01000003.1"/>
</dbReference>
<comment type="caution">
    <text evidence="2">The sequence shown here is derived from an EMBL/GenBank/DDBJ whole genome shotgun (WGS) entry which is preliminary data.</text>
</comment>
<dbReference type="SMART" id="SM01043">
    <property type="entry name" value="BTAD"/>
    <property type="match status" value="1"/>
</dbReference>
<accession>A0A917UMI2</accession>
<sequence length="638" mass="69583">MTSDHSIRRAVRGGDPALGLALYQALPNPTPEDDRWAGHGLVTLGRLLDAKDLLQRAHGRGHAPASIELARTLRLLGDDVPTRPSLLPDPQAWPDPADRVLAYLEDGERHLHAGQPRLALAATEDAWSAAQGDPHATSADRAVVATHLARAYATLGRTLHAEHYVALAAQHATGTHRVPALHVRAALAVASGRWTQAQQDLDEAAPLLMHAPLHAAQHHLHLADLRAALNDWPGAARAQDTAVTHAARTGQPHLQAQAELARAAVHTRHADPRARDALSRAAALSTSGAVQATLSLRRTAWQATQDDPHAETTLRDLHADLGARGLTRDAAACALHHANLLLPTRPEQALRGALDALHHAGTGAFTLCELRLLPALDAHLQAHATMPGVPSPADRRRPDPAPHAALHFRTLGTATLNLDGQDLRLRMKRTPELLAYLLHAGTATREQVLLALWPDDDPRRATNYFHQAKHELTRAAPSLHVQHDRRTGQYRVVSSGPALEWDVQALLQGLHDAREDRVLRAIQTYGGPFLPDADTEWAREERDRIAWAVLTAGRALLTRWHARQEHHPCAALARQLLLISPHEEDIVEALTEATLHLEGPGSALNLIEEQQRHARRDLGRTPDWTTRLAGRVRATLGK</sequence>
<dbReference type="AlphaFoldDB" id="A0A917UMI2"/>
<feature type="domain" description="Bacterial transcriptional activator" evidence="1">
    <location>
        <begin position="501"/>
        <end position="633"/>
    </location>
</feature>
<dbReference type="InterPro" id="IPR036388">
    <property type="entry name" value="WH-like_DNA-bd_sf"/>
</dbReference>
<reference evidence="2" key="2">
    <citation type="submission" date="2020-09" db="EMBL/GenBank/DDBJ databases">
        <authorList>
            <person name="Sun Q."/>
            <person name="Ohkuma M."/>
        </authorList>
    </citation>
    <scope>NUCLEOTIDE SEQUENCE</scope>
    <source>
        <strain evidence="2">JCM 14371</strain>
    </source>
</reference>
<protein>
    <recommendedName>
        <fullName evidence="1">Bacterial transcriptional activator domain-containing protein</fullName>
    </recommendedName>
</protein>
<dbReference type="Pfam" id="PF03704">
    <property type="entry name" value="BTAD"/>
    <property type="match status" value="1"/>
</dbReference>
<evidence type="ECO:0000313" key="3">
    <source>
        <dbReference type="Proteomes" id="UP000635726"/>
    </source>
</evidence>
<evidence type="ECO:0000313" key="2">
    <source>
        <dbReference type="EMBL" id="GGJ68763.1"/>
    </source>
</evidence>
<dbReference type="SUPFAM" id="SSF48452">
    <property type="entry name" value="TPR-like"/>
    <property type="match status" value="1"/>
</dbReference>
<dbReference type="Proteomes" id="UP000635726">
    <property type="component" value="Unassembled WGS sequence"/>
</dbReference>
<reference evidence="2" key="1">
    <citation type="journal article" date="2014" name="Int. J. Syst. Evol. Microbiol.">
        <title>Complete genome sequence of Corynebacterium casei LMG S-19264T (=DSM 44701T), isolated from a smear-ripened cheese.</title>
        <authorList>
            <consortium name="US DOE Joint Genome Institute (JGI-PGF)"/>
            <person name="Walter F."/>
            <person name="Albersmeier A."/>
            <person name="Kalinowski J."/>
            <person name="Ruckert C."/>
        </authorList>
    </citation>
    <scope>NUCLEOTIDE SEQUENCE</scope>
    <source>
        <strain evidence="2">JCM 14371</strain>
    </source>
</reference>
<name>A0A917UMI2_9DEIO</name>
<dbReference type="PANTHER" id="PTHR35807">
    <property type="entry name" value="TRANSCRIPTIONAL REGULATOR REDD-RELATED"/>
    <property type="match status" value="1"/>
</dbReference>
<dbReference type="InterPro" id="IPR005158">
    <property type="entry name" value="BTAD"/>
</dbReference>
<keyword evidence="3" id="KW-1185">Reference proteome</keyword>